<dbReference type="NCBIfam" id="TIGR00518">
    <property type="entry name" value="alaDH"/>
    <property type="match status" value="1"/>
</dbReference>
<dbReference type="GO" id="GO:0005886">
    <property type="term" value="C:plasma membrane"/>
    <property type="evidence" value="ECO:0007669"/>
    <property type="project" value="TreeGrafter"/>
</dbReference>
<dbReference type="PIRSF" id="PIRSF000183">
    <property type="entry name" value="Alanine_dh"/>
    <property type="match status" value="1"/>
</dbReference>
<dbReference type="PANTHER" id="PTHR42795:SF1">
    <property type="entry name" value="ALANINE DEHYDROGENASE"/>
    <property type="match status" value="1"/>
</dbReference>
<dbReference type="FunFam" id="3.40.50.720:FF:000049">
    <property type="entry name" value="Alanine dehydrogenase"/>
    <property type="match status" value="1"/>
</dbReference>
<dbReference type="InterPro" id="IPR007698">
    <property type="entry name" value="AlaDH/PNT_NAD(H)-bd"/>
</dbReference>
<evidence type="ECO:0000256" key="2">
    <source>
        <dbReference type="ARBA" id="ARBA00012897"/>
    </source>
</evidence>
<evidence type="ECO:0000313" key="7">
    <source>
        <dbReference type="EMBL" id="CBH98554.1"/>
    </source>
</evidence>
<dbReference type="PANTHER" id="PTHR42795">
    <property type="entry name" value="ALANINE DEHYDROGENASE"/>
    <property type="match status" value="1"/>
</dbReference>
<dbReference type="Gene3D" id="3.40.50.720">
    <property type="entry name" value="NAD(P)-binding Rossmann-like Domain"/>
    <property type="match status" value="2"/>
</dbReference>
<evidence type="ECO:0000259" key="6">
    <source>
        <dbReference type="SMART" id="SM01003"/>
    </source>
</evidence>
<keyword evidence="4" id="KW-0520">NAD</keyword>
<dbReference type="Pfam" id="PF05222">
    <property type="entry name" value="AlaDh_PNT_N"/>
    <property type="match status" value="1"/>
</dbReference>
<name>E6PUE7_9ZZZZ</name>
<dbReference type="AlphaFoldDB" id="E6PUE7"/>
<dbReference type="SMART" id="SM01003">
    <property type="entry name" value="AlaDh_PNT_N"/>
    <property type="match status" value="1"/>
</dbReference>
<reference evidence="7" key="1">
    <citation type="submission" date="2009-10" db="EMBL/GenBank/DDBJ databases">
        <title>Diversity of trophic interactions inside an arsenic-rich microbial ecosystem.</title>
        <authorList>
            <person name="Bertin P.N."/>
            <person name="Heinrich-Salmeron A."/>
            <person name="Pelletier E."/>
            <person name="Goulhen-Chollet F."/>
            <person name="Arsene-Ploetze F."/>
            <person name="Gallien S."/>
            <person name="Calteau A."/>
            <person name="Vallenet D."/>
            <person name="Casiot C."/>
            <person name="Chane-Woon-Ming B."/>
            <person name="Giloteaux L."/>
            <person name="Barakat M."/>
            <person name="Bonnefoy V."/>
            <person name="Bruneel O."/>
            <person name="Chandler M."/>
            <person name="Cleiss J."/>
            <person name="Duran R."/>
            <person name="Elbaz-Poulichet F."/>
            <person name="Fonknechten N."/>
            <person name="Lauga B."/>
            <person name="Mornico D."/>
            <person name="Ortet P."/>
            <person name="Schaeffer C."/>
            <person name="Siguier P."/>
            <person name="Alexander Thil Smith A."/>
            <person name="Van Dorsselaer A."/>
            <person name="Weissenbach J."/>
            <person name="Medigue C."/>
            <person name="Le Paslier D."/>
        </authorList>
    </citation>
    <scope>NUCLEOTIDE SEQUENCE</scope>
</reference>
<keyword evidence="3 7" id="KW-0560">Oxidoreductase</keyword>
<evidence type="ECO:0000256" key="1">
    <source>
        <dbReference type="ARBA" id="ARBA00005689"/>
    </source>
</evidence>
<dbReference type="SUPFAM" id="SSF51735">
    <property type="entry name" value="NAD(P)-binding Rossmann-fold domains"/>
    <property type="match status" value="1"/>
</dbReference>
<proteinExistence type="inferred from homology"/>
<dbReference type="PROSITE" id="PS00837">
    <property type="entry name" value="ALADH_PNT_2"/>
    <property type="match status" value="1"/>
</dbReference>
<accession>E6PUE7</accession>
<dbReference type="InterPro" id="IPR036291">
    <property type="entry name" value="NAD(P)-bd_dom_sf"/>
</dbReference>
<dbReference type="EMBL" id="CABM01000056">
    <property type="protein sequence ID" value="CBH98554.1"/>
    <property type="molecule type" value="Genomic_DNA"/>
</dbReference>
<dbReference type="InterPro" id="IPR008143">
    <property type="entry name" value="Ala_DH/PNT_CS2"/>
</dbReference>
<sequence length="380" mass="39205">MLIGVPKEIKVHEYRVGLTPDAVRELSHHGHRVLVQAGAGAGIGASDADYKEAGAGIAPDAASVFAQADMIVKVKEPQAAECRMLRPGQLLFTYLHLAPDPEQAKLLMASGCTAIAYETVTDAQGGLPLLAPMSEVAGRMAVQVGAVALQKASGGRGVLLGGVPGVPAGDVVVIGGGTVGTHAARMAVGLGARVTILDKSLPRLRQLDELFDGRVTTQYSTLHALDAAVTQADLVVGAVLVPGAAAPKLVKRAQLGRMRPGSVVVDVAIDQGGCFETSRATTHEDPTYVVDGVVHYCVANMPGAVARTSTYALNNATLPFTLALANKGWKQACAEDRHLCAGLNVHAGRITYAAVAQALNLPYTAAAEALLDQPTALLVA</sequence>
<protein>
    <recommendedName>
        <fullName evidence="2">alanine dehydrogenase</fullName>
        <ecNumber evidence="2">1.4.1.1</ecNumber>
    </recommendedName>
</protein>
<feature type="domain" description="Alanine dehydrogenase/pyridine nucleotide transhydrogenase NAD(H)-binding" evidence="5">
    <location>
        <begin position="149"/>
        <end position="297"/>
    </location>
</feature>
<dbReference type="InterPro" id="IPR007886">
    <property type="entry name" value="AlaDH/PNT_N"/>
</dbReference>
<evidence type="ECO:0000256" key="4">
    <source>
        <dbReference type="ARBA" id="ARBA00023027"/>
    </source>
</evidence>
<dbReference type="Pfam" id="PF01262">
    <property type="entry name" value="AlaDh_PNT_C"/>
    <property type="match status" value="1"/>
</dbReference>
<feature type="domain" description="Alanine dehydrogenase/pyridine nucleotide transhydrogenase N-terminal" evidence="6">
    <location>
        <begin position="4"/>
        <end position="137"/>
    </location>
</feature>
<dbReference type="SUPFAM" id="SSF52283">
    <property type="entry name" value="Formate/glycerate dehydrogenase catalytic domain-like"/>
    <property type="match status" value="1"/>
</dbReference>
<dbReference type="GO" id="GO:0042853">
    <property type="term" value="P:L-alanine catabolic process"/>
    <property type="evidence" value="ECO:0007669"/>
    <property type="project" value="InterPro"/>
</dbReference>
<dbReference type="SMART" id="SM01002">
    <property type="entry name" value="AlaDh_PNT_C"/>
    <property type="match status" value="1"/>
</dbReference>
<gene>
    <name evidence="7" type="primary">ald</name>
    <name evidence="7" type="ORF">CARN2_4035</name>
</gene>
<evidence type="ECO:0000259" key="5">
    <source>
        <dbReference type="SMART" id="SM01002"/>
    </source>
</evidence>
<dbReference type="GO" id="GO:0000286">
    <property type="term" value="F:alanine dehydrogenase activity"/>
    <property type="evidence" value="ECO:0007669"/>
    <property type="project" value="UniProtKB-EC"/>
</dbReference>
<dbReference type="CDD" id="cd05305">
    <property type="entry name" value="L-AlaDH"/>
    <property type="match status" value="1"/>
</dbReference>
<evidence type="ECO:0000256" key="3">
    <source>
        <dbReference type="ARBA" id="ARBA00023002"/>
    </source>
</evidence>
<comment type="caution">
    <text evidence="7">The sequence shown here is derived from an EMBL/GenBank/DDBJ whole genome shotgun (WGS) entry which is preliminary data.</text>
</comment>
<organism evidence="7">
    <name type="scientific">mine drainage metagenome</name>
    <dbReference type="NCBI Taxonomy" id="410659"/>
    <lineage>
        <taxon>unclassified sequences</taxon>
        <taxon>metagenomes</taxon>
        <taxon>ecological metagenomes</taxon>
    </lineage>
</organism>
<comment type="similarity">
    <text evidence="1">Belongs to the AlaDH/PNT family.</text>
</comment>
<dbReference type="InterPro" id="IPR008141">
    <property type="entry name" value="Ala_DH"/>
</dbReference>
<dbReference type="EC" id="1.4.1.1" evidence="2"/>